<dbReference type="InterPro" id="IPR020579">
    <property type="entry name" value="Exonuc_VII_lsu_C"/>
</dbReference>
<proteinExistence type="predicted"/>
<dbReference type="EMBL" id="CP017886">
    <property type="protein sequence ID" value="APC18784.1"/>
    <property type="molecule type" value="Genomic_DNA"/>
</dbReference>
<dbReference type="OrthoDB" id="6064873at2"/>
<evidence type="ECO:0000313" key="4">
    <source>
        <dbReference type="Proteomes" id="UP000182567"/>
    </source>
</evidence>
<keyword evidence="1" id="KW-0175">Coiled coil</keyword>
<evidence type="ECO:0000313" key="3">
    <source>
        <dbReference type="EMBL" id="APC18784.1"/>
    </source>
</evidence>
<organism evidence="3 4">
    <name type="scientific">Pseudomonas frederiksbergensis</name>
    <dbReference type="NCBI Taxonomy" id="104087"/>
    <lineage>
        <taxon>Bacteria</taxon>
        <taxon>Pseudomonadati</taxon>
        <taxon>Pseudomonadota</taxon>
        <taxon>Gammaproteobacteria</taxon>
        <taxon>Pseudomonadales</taxon>
        <taxon>Pseudomonadaceae</taxon>
        <taxon>Pseudomonas</taxon>
    </lineage>
</organism>
<dbReference type="GO" id="GO:0008855">
    <property type="term" value="F:exodeoxyribonuclease VII activity"/>
    <property type="evidence" value="ECO:0007669"/>
    <property type="project" value="InterPro"/>
</dbReference>
<feature type="coiled-coil region" evidence="1">
    <location>
        <begin position="290"/>
        <end position="317"/>
    </location>
</feature>
<evidence type="ECO:0000259" key="2">
    <source>
        <dbReference type="Pfam" id="PF02601"/>
    </source>
</evidence>
<dbReference type="Pfam" id="PF02601">
    <property type="entry name" value="Exonuc_VII_L"/>
    <property type="match status" value="1"/>
</dbReference>
<dbReference type="Proteomes" id="UP000182567">
    <property type="component" value="Chromosome"/>
</dbReference>
<sequence length="371" mass="39815">MNNVTEMSSDAVPMAAPALTSESLNNLLKITAPTGSVTVKGIATEVHYWKKPGGIRASKIYGRLGGLGDASIRFELQPYVSIQNNEPVILHGTLRIKPSEALRTTHEVILVGDKVGNWLPEDASQDDGRTKEALAPLARHQPRLTLEAAVARHGPSAVAFLTTDTAWQDLTNAASAVPAIVNCRHVVTNFMKPGCFIEDLLEVCRNPAIKVLVISRGGGGGLTAIGDSYEVAAALLASGRAFYTALGHDKDVLLLDKHADQAFATPSVLGQTLADAIRTVTEREALVERTRTLSENADILTRENAQLREQLAMLSGHAKGKTEYAAREGVRHYATGRHAPDTPPQTGRPANRYVLWALLVVVVFLVGRCSG</sequence>
<gene>
    <name evidence="3" type="ORF">BLL42_24895</name>
</gene>
<reference evidence="4" key="1">
    <citation type="submission" date="2016-10" db="EMBL/GenBank/DDBJ databases">
        <title>Pseudomonas frederiksbergensis ERGS4:02 complete genome.</title>
        <authorList>
            <person name="Kumar R."/>
            <person name="Acharya V."/>
            <person name="Singh D."/>
        </authorList>
    </citation>
    <scope>NUCLEOTIDE SEQUENCE [LARGE SCALE GENOMIC DNA]</scope>
    <source>
        <strain evidence="4">ERGS4:02</strain>
    </source>
</reference>
<name>A0A1J0ESJ8_9PSED</name>
<protein>
    <recommendedName>
        <fullName evidence="2">Exonuclease VII large subunit C-terminal domain-containing protein</fullName>
    </recommendedName>
</protein>
<evidence type="ECO:0000256" key="1">
    <source>
        <dbReference type="SAM" id="Coils"/>
    </source>
</evidence>
<feature type="domain" description="Exonuclease VII large subunit C-terminal" evidence="2">
    <location>
        <begin position="200"/>
        <end position="311"/>
    </location>
</feature>
<dbReference type="AlphaFoldDB" id="A0A1J0ESJ8"/>
<accession>A0A1J0ESJ8</accession>